<evidence type="ECO:0000256" key="1">
    <source>
        <dbReference type="PROSITE-ProRule" id="PRU00182"/>
    </source>
</evidence>
<keyword evidence="1" id="KW-0694">RNA-binding</keyword>
<sequence length="462" mass="51698">MRWRLEPSPHEFQVGDLVCAKGDRERSVVEAEVADGLQIRRLSDAKLRQVRPSQLALLRSREDMGCDIGVITAETDIFRHMARVLPETGDVVMEVGSATGACTAILARSCGSENVIGIDISMQEVTRARLEHPDLRFENLDVLKEKERLRDLGQGVSILFVDIGGIRQLADLMRIMYALRAAISPKVLVIKNRELWTLVQGVMQRGCLRELNFERLEHERISSASPYEYWQFWRSCGLADLGRYLRVFSGLPPEVIDELEAAATASRNPHQAKVVLADSATSRFHGSHVLPGIHAAARAAFCGGDCAADELPSVRAAVGVRLIDLYMQLGFAKSKREAQRVVEAAGAKLNGLVVDDHRRVITEPDFVEGKLRLSLGKFEEENRNHKHKLLALRADLLDPRWAPPPRRLRRRPSLRAPGRGFQHRARKSARSAKSLCSWCSLFFLGMQAWHRVVGCSIRAVLC</sequence>
<dbReference type="InterPro" id="IPR036986">
    <property type="entry name" value="S4_RNA-bd_sf"/>
</dbReference>
<reference evidence="3" key="1">
    <citation type="submission" date="2023-10" db="EMBL/GenBank/DDBJ databases">
        <authorList>
            <person name="Chen Y."/>
            <person name="Shah S."/>
            <person name="Dougan E. K."/>
            <person name="Thang M."/>
            <person name="Chan C."/>
        </authorList>
    </citation>
    <scope>NUCLEOTIDE SEQUENCE [LARGE SCALE GENOMIC DNA]</scope>
</reference>
<gene>
    <name evidence="3" type="ORF">PCOR1329_LOCUS712</name>
</gene>
<dbReference type="EMBL" id="CAUYUJ010000159">
    <property type="protein sequence ID" value="CAK0789022.1"/>
    <property type="molecule type" value="Genomic_DNA"/>
</dbReference>
<accession>A0ABN9PCN9</accession>
<dbReference type="PANTHER" id="PTHR11766">
    <property type="entry name" value="TYROSYL-TRNA SYNTHETASE"/>
    <property type="match status" value="1"/>
</dbReference>
<dbReference type="SUPFAM" id="SSF55174">
    <property type="entry name" value="Alpha-L RNA-binding motif"/>
    <property type="match status" value="1"/>
</dbReference>
<evidence type="ECO:0008006" key="5">
    <source>
        <dbReference type="Google" id="ProtNLM"/>
    </source>
</evidence>
<dbReference type="Proteomes" id="UP001189429">
    <property type="component" value="Unassembled WGS sequence"/>
</dbReference>
<dbReference type="Gene3D" id="1.10.240.10">
    <property type="entry name" value="Tyrosyl-Transfer RNA Synthetase"/>
    <property type="match status" value="1"/>
</dbReference>
<keyword evidence="4" id="KW-1185">Reference proteome</keyword>
<dbReference type="Gene3D" id="3.10.290.10">
    <property type="entry name" value="RNA-binding S4 domain"/>
    <property type="match status" value="1"/>
</dbReference>
<dbReference type="InterPro" id="IPR024088">
    <property type="entry name" value="Tyr-tRNA-ligase_bac-type"/>
</dbReference>
<dbReference type="InterPro" id="IPR029063">
    <property type="entry name" value="SAM-dependent_MTases_sf"/>
</dbReference>
<protein>
    <recommendedName>
        <fullName evidence="5">Methyltransferase domain-containing protein</fullName>
    </recommendedName>
</protein>
<feature type="region of interest" description="Disordered" evidence="2">
    <location>
        <begin position="405"/>
        <end position="426"/>
    </location>
</feature>
<evidence type="ECO:0000256" key="2">
    <source>
        <dbReference type="SAM" id="MobiDB-lite"/>
    </source>
</evidence>
<proteinExistence type="predicted"/>
<dbReference type="PANTHER" id="PTHR11766:SF0">
    <property type="entry name" value="TYROSINE--TRNA LIGASE, MITOCHONDRIAL"/>
    <property type="match status" value="1"/>
</dbReference>
<comment type="caution">
    <text evidence="3">The sequence shown here is derived from an EMBL/GenBank/DDBJ whole genome shotgun (WGS) entry which is preliminary data.</text>
</comment>
<evidence type="ECO:0000313" key="3">
    <source>
        <dbReference type="EMBL" id="CAK0789022.1"/>
    </source>
</evidence>
<dbReference type="SUPFAM" id="SSF52374">
    <property type="entry name" value="Nucleotidylyl transferase"/>
    <property type="match status" value="1"/>
</dbReference>
<dbReference type="CDD" id="cd00165">
    <property type="entry name" value="S4"/>
    <property type="match status" value="1"/>
</dbReference>
<dbReference type="CDD" id="cd02440">
    <property type="entry name" value="AdoMet_MTases"/>
    <property type="match status" value="1"/>
</dbReference>
<dbReference type="PROSITE" id="PS50889">
    <property type="entry name" value="S4"/>
    <property type="match status" value="1"/>
</dbReference>
<dbReference type="SUPFAM" id="SSF53335">
    <property type="entry name" value="S-adenosyl-L-methionine-dependent methyltransferases"/>
    <property type="match status" value="1"/>
</dbReference>
<name>A0ABN9PCN9_9DINO</name>
<evidence type="ECO:0000313" key="4">
    <source>
        <dbReference type="Proteomes" id="UP001189429"/>
    </source>
</evidence>
<organism evidence="3 4">
    <name type="scientific">Prorocentrum cordatum</name>
    <dbReference type="NCBI Taxonomy" id="2364126"/>
    <lineage>
        <taxon>Eukaryota</taxon>
        <taxon>Sar</taxon>
        <taxon>Alveolata</taxon>
        <taxon>Dinophyceae</taxon>
        <taxon>Prorocentrales</taxon>
        <taxon>Prorocentraceae</taxon>
        <taxon>Prorocentrum</taxon>
    </lineage>
</organism>
<dbReference type="Gene3D" id="3.40.50.150">
    <property type="entry name" value="Vaccinia Virus protein VP39"/>
    <property type="match status" value="1"/>
</dbReference>